<dbReference type="EMBL" id="QXCT01000002">
    <property type="protein sequence ID" value="MDW9254026.1"/>
    <property type="molecule type" value="Genomic_DNA"/>
</dbReference>
<dbReference type="RefSeq" id="WP_039338265.1">
    <property type="nucleotide sequence ID" value="NZ_CP008914.2"/>
</dbReference>
<evidence type="ECO:0008006" key="4">
    <source>
        <dbReference type="Google" id="ProtNLM"/>
    </source>
</evidence>
<evidence type="ECO:0000313" key="3">
    <source>
        <dbReference type="Proteomes" id="UP001272137"/>
    </source>
</evidence>
<feature type="chain" id="PRO_5043600408" description="DUF1223 domain-containing protein" evidence="1">
    <location>
        <begin position="31"/>
        <end position="274"/>
    </location>
</feature>
<proteinExistence type="predicted"/>
<gene>
    <name evidence="2" type="ORF">C7S16_0099</name>
</gene>
<dbReference type="PANTHER" id="PTHR36057:SF1">
    <property type="entry name" value="LIPOPROTEIN LIPID ATTACHMENT SITE-LIKE PROTEIN, PUTATIVE (DUF1223)-RELATED"/>
    <property type="match status" value="1"/>
</dbReference>
<name>A0AAW9CWI0_BURTH</name>
<reference evidence="2" key="1">
    <citation type="submission" date="2018-08" db="EMBL/GenBank/DDBJ databases">
        <title>Identification of Burkholderia cepacia strains that express a Burkholderia pseudomallei-like capsular polysaccharide.</title>
        <authorList>
            <person name="Burtnick M.N."/>
            <person name="Vongsouvath M."/>
            <person name="Newton P."/>
            <person name="Wuthiekanun V."/>
            <person name="Limmathurotsakul D."/>
            <person name="Brett P.J."/>
            <person name="Chantratita N."/>
            <person name="Dance D.A."/>
        </authorList>
    </citation>
    <scope>NUCLEOTIDE SEQUENCE</scope>
    <source>
        <strain evidence="2">SBXCC001</strain>
    </source>
</reference>
<comment type="caution">
    <text evidence="2">The sequence shown here is derived from an EMBL/GenBank/DDBJ whole genome shotgun (WGS) entry which is preliminary data.</text>
</comment>
<dbReference type="Pfam" id="PF06764">
    <property type="entry name" value="DUF1223"/>
    <property type="match status" value="1"/>
</dbReference>
<dbReference type="PANTHER" id="PTHR36057">
    <property type="match status" value="1"/>
</dbReference>
<keyword evidence="1" id="KW-0732">Signal</keyword>
<sequence>MSFDMSISIFASTRAAAAALALAAASVAQAAAGGACVARSADARQALVELYTSEGCSSCPPADDWLARLAARRAALRVVPLALHVDYWDGLGWTDRFAQHRFTERQQALAARGGGRFAYTPEVAVGGRELRDWRDANAFGRRIVETAAEPARVRIALSAVRRADALDVALSVTPRAGAPRALDAYLALYENGVESQVRAGENRGATLRHERVVRQWIGPLAATGDAGASLDVRRALPLPANLRAADAARYGVAAFVEDRATGDVLQALDLPLCG</sequence>
<feature type="signal peptide" evidence="1">
    <location>
        <begin position="1"/>
        <end position="30"/>
    </location>
</feature>
<dbReference type="AlphaFoldDB" id="A0AAW9CWI0"/>
<dbReference type="SUPFAM" id="SSF52833">
    <property type="entry name" value="Thioredoxin-like"/>
    <property type="match status" value="1"/>
</dbReference>
<evidence type="ECO:0000256" key="1">
    <source>
        <dbReference type="SAM" id="SignalP"/>
    </source>
</evidence>
<protein>
    <recommendedName>
        <fullName evidence="4">DUF1223 domain-containing protein</fullName>
    </recommendedName>
</protein>
<dbReference type="InterPro" id="IPR036249">
    <property type="entry name" value="Thioredoxin-like_sf"/>
</dbReference>
<dbReference type="Proteomes" id="UP001272137">
    <property type="component" value="Unassembled WGS sequence"/>
</dbReference>
<evidence type="ECO:0000313" key="2">
    <source>
        <dbReference type="EMBL" id="MDW9254026.1"/>
    </source>
</evidence>
<dbReference type="KEGG" id="btha:DR62_2402"/>
<accession>A0AAW9CWI0</accession>
<dbReference type="InterPro" id="IPR010634">
    <property type="entry name" value="DUF1223"/>
</dbReference>
<organism evidence="2 3">
    <name type="scientific">Burkholderia thailandensis</name>
    <dbReference type="NCBI Taxonomy" id="57975"/>
    <lineage>
        <taxon>Bacteria</taxon>
        <taxon>Pseudomonadati</taxon>
        <taxon>Pseudomonadota</taxon>
        <taxon>Betaproteobacteria</taxon>
        <taxon>Burkholderiales</taxon>
        <taxon>Burkholderiaceae</taxon>
        <taxon>Burkholderia</taxon>
        <taxon>pseudomallei group</taxon>
    </lineage>
</organism>